<dbReference type="Gene3D" id="3.40.50.970">
    <property type="match status" value="1"/>
</dbReference>
<name>A0ABM9DAS3_9BACT</name>
<evidence type="ECO:0000313" key="5">
    <source>
        <dbReference type="EMBL" id="CAH2032332.1"/>
    </source>
</evidence>
<dbReference type="GO" id="GO:0004739">
    <property type="term" value="F:pyruvate dehydrogenase (acetyl-transferring) activity"/>
    <property type="evidence" value="ECO:0007669"/>
    <property type="project" value="UniProtKB-EC"/>
</dbReference>
<evidence type="ECO:0000256" key="1">
    <source>
        <dbReference type="ARBA" id="ARBA00001964"/>
    </source>
</evidence>
<dbReference type="Gene3D" id="3.40.50.920">
    <property type="match status" value="1"/>
</dbReference>
<evidence type="ECO:0000256" key="2">
    <source>
        <dbReference type="ARBA" id="ARBA00023002"/>
    </source>
</evidence>
<keyword evidence="2 5" id="KW-0560">Oxidoreductase</keyword>
<keyword evidence="3" id="KW-0786">Thiamine pyrophosphate</keyword>
<dbReference type="EMBL" id="OW150024">
    <property type="protein sequence ID" value="CAH2032332.1"/>
    <property type="molecule type" value="Genomic_DNA"/>
</dbReference>
<dbReference type="Proteomes" id="UP001295463">
    <property type="component" value="Chromosome"/>
</dbReference>
<reference evidence="5 6" key="1">
    <citation type="submission" date="2022-03" db="EMBL/GenBank/DDBJ databases">
        <authorList>
            <person name="Koch H."/>
        </authorList>
    </citation>
    <scope>NUCLEOTIDE SEQUENCE [LARGE SCALE GENOMIC DNA]</scope>
    <source>
        <strain evidence="5 6">G1</strain>
    </source>
</reference>
<dbReference type="EC" id="1.2.4.1" evidence="5"/>
<organism evidence="5 6">
    <name type="scientific">Trichlorobacter ammonificans</name>
    <dbReference type="NCBI Taxonomy" id="2916410"/>
    <lineage>
        <taxon>Bacteria</taxon>
        <taxon>Pseudomonadati</taxon>
        <taxon>Thermodesulfobacteriota</taxon>
        <taxon>Desulfuromonadia</taxon>
        <taxon>Geobacterales</taxon>
        <taxon>Geobacteraceae</taxon>
        <taxon>Trichlorobacter</taxon>
    </lineage>
</organism>
<dbReference type="NCBIfam" id="NF006667">
    <property type="entry name" value="PRK09212.1"/>
    <property type="match status" value="1"/>
</dbReference>
<gene>
    <name evidence="5" type="primary">pdhB</name>
    <name evidence="5" type="ORF">GEAMG1_2496</name>
</gene>
<evidence type="ECO:0000313" key="6">
    <source>
        <dbReference type="Proteomes" id="UP001295463"/>
    </source>
</evidence>
<dbReference type="Pfam" id="PF02780">
    <property type="entry name" value="Transketolase_C"/>
    <property type="match status" value="1"/>
</dbReference>
<dbReference type="InterPro" id="IPR009014">
    <property type="entry name" value="Transketo_C/PFOR_II"/>
</dbReference>
<dbReference type="SMART" id="SM00861">
    <property type="entry name" value="Transket_pyr"/>
    <property type="match status" value="1"/>
</dbReference>
<keyword evidence="6" id="KW-1185">Reference proteome</keyword>
<dbReference type="InterPro" id="IPR029061">
    <property type="entry name" value="THDP-binding"/>
</dbReference>
<dbReference type="Pfam" id="PF02779">
    <property type="entry name" value="Transket_pyr"/>
    <property type="match status" value="1"/>
</dbReference>
<feature type="domain" description="Transketolase-like pyrimidine-binding" evidence="4">
    <location>
        <begin position="8"/>
        <end position="183"/>
    </location>
</feature>
<dbReference type="PANTHER" id="PTHR43257">
    <property type="entry name" value="PYRUVATE DEHYDROGENASE E1 COMPONENT BETA SUBUNIT"/>
    <property type="match status" value="1"/>
</dbReference>
<dbReference type="InterPro" id="IPR033248">
    <property type="entry name" value="Transketolase_C"/>
</dbReference>
<dbReference type="InterPro" id="IPR005475">
    <property type="entry name" value="Transketolase-like_Pyr-bd"/>
</dbReference>
<dbReference type="SUPFAM" id="SSF52922">
    <property type="entry name" value="TK C-terminal domain-like"/>
    <property type="match status" value="1"/>
</dbReference>
<proteinExistence type="predicted"/>
<dbReference type="PANTHER" id="PTHR43257:SF2">
    <property type="entry name" value="PYRUVATE DEHYDROGENASE E1 COMPONENT SUBUNIT BETA"/>
    <property type="match status" value="1"/>
</dbReference>
<dbReference type="SUPFAM" id="SSF52518">
    <property type="entry name" value="Thiamin diphosphate-binding fold (THDP-binding)"/>
    <property type="match status" value="1"/>
</dbReference>
<accession>A0ABM9DAS3</accession>
<sequence length="328" mass="35298">MSMPTRLLSYSLAINEAFHQTMELDSSVMLIGQGVKSPWYVGNTAQGLIARFGEARVIDTPVSENAMTGAAVGAALAGMRPVVVHPRMDFMLYAFDPIINEAANWYYMNGGKLPVPVVIWGVVNRGGEQGAQHSQTLHAMFAHVPGLKVVMPATAYDAKGLMVAAIQDNNPVVFIDDRWLYGTQEHVPEELYSVPIGQGVVRRKGKDVTIVSISYMVKEALEAASILASEGIDVEVVDPRTIKPLDSELILNSVKKTGRAVIADGGWKAFGAAAEIAALIAENLVSSLKSNIVRVTLPDVPAPASRTLEQAYYPKASEIVEAVKLALK</sequence>
<comment type="cofactor">
    <cofactor evidence="1">
        <name>thiamine diphosphate</name>
        <dbReference type="ChEBI" id="CHEBI:58937"/>
    </cofactor>
</comment>
<keyword evidence="5" id="KW-0670">Pyruvate</keyword>
<evidence type="ECO:0000259" key="4">
    <source>
        <dbReference type="SMART" id="SM00861"/>
    </source>
</evidence>
<evidence type="ECO:0000256" key="3">
    <source>
        <dbReference type="ARBA" id="ARBA00023052"/>
    </source>
</evidence>
<protein>
    <submittedName>
        <fullName evidence="5">Pyruvate dehydrogenase complex, dehydrogenase (E1) component, beta subunit</fullName>
        <ecNumber evidence="5">1.2.4.1</ecNumber>
    </submittedName>
</protein>
<dbReference type="RefSeq" id="WP_305733090.1">
    <property type="nucleotide sequence ID" value="NZ_OW150024.1"/>
</dbReference>